<accession>A0A6G1JPE8</accession>
<dbReference type="AlphaFoldDB" id="A0A6G1JPE8"/>
<gene>
    <name evidence="1" type="ORF">K458DRAFT_411714</name>
</gene>
<organism evidence="1 2">
    <name type="scientific">Lentithecium fluviatile CBS 122367</name>
    <dbReference type="NCBI Taxonomy" id="1168545"/>
    <lineage>
        <taxon>Eukaryota</taxon>
        <taxon>Fungi</taxon>
        <taxon>Dikarya</taxon>
        <taxon>Ascomycota</taxon>
        <taxon>Pezizomycotina</taxon>
        <taxon>Dothideomycetes</taxon>
        <taxon>Pleosporomycetidae</taxon>
        <taxon>Pleosporales</taxon>
        <taxon>Massarineae</taxon>
        <taxon>Lentitheciaceae</taxon>
        <taxon>Lentithecium</taxon>
    </lineage>
</organism>
<keyword evidence="2" id="KW-1185">Reference proteome</keyword>
<protein>
    <submittedName>
        <fullName evidence="1">Uncharacterized protein</fullName>
    </submittedName>
</protein>
<reference evidence="1" key="1">
    <citation type="journal article" date="2020" name="Stud. Mycol.">
        <title>101 Dothideomycetes genomes: a test case for predicting lifestyles and emergence of pathogens.</title>
        <authorList>
            <person name="Haridas S."/>
            <person name="Albert R."/>
            <person name="Binder M."/>
            <person name="Bloem J."/>
            <person name="Labutti K."/>
            <person name="Salamov A."/>
            <person name="Andreopoulos B."/>
            <person name="Baker S."/>
            <person name="Barry K."/>
            <person name="Bills G."/>
            <person name="Bluhm B."/>
            <person name="Cannon C."/>
            <person name="Castanera R."/>
            <person name="Culley D."/>
            <person name="Daum C."/>
            <person name="Ezra D."/>
            <person name="Gonzalez J."/>
            <person name="Henrissat B."/>
            <person name="Kuo A."/>
            <person name="Liang C."/>
            <person name="Lipzen A."/>
            <person name="Lutzoni F."/>
            <person name="Magnuson J."/>
            <person name="Mondo S."/>
            <person name="Nolan M."/>
            <person name="Ohm R."/>
            <person name="Pangilinan J."/>
            <person name="Park H.-J."/>
            <person name="Ramirez L."/>
            <person name="Alfaro M."/>
            <person name="Sun H."/>
            <person name="Tritt A."/>
            <person name="Yoshinaga Y."/>
            <person name="Zwiers L.-H."/>
            <person name="Turgeon B."/>
            <person name="Goodwin S."/>
            <person name="Spatafora J."/>
            <person name="Crous P."/>
            <person name="Grigoriev I."/>
        </authorList>
    </citation>
    <scope>NUCLEOTIDE SEQUENCE</scope>
    <source>
        <strain evidence="1">CBS 122367</strain>
    </source>
</reference>
<evidence type="ECO:0000313" key="1">
    <source>
        <dbReference type="EMBL" id="KAF2692029.1"/>
    </source>
</evidence>
<evidence type="ECO:0000313" key="2">
    <source>
        <dbReference type="Proteomes" id="UP000799291"/>
    </source>
</evidence>
<dbReference type="EMBL" id="MU005569">
    <property type="protein sequence ID" value="KAF2692029.1"/>
    <property type="molecule type" value="Genomic_DNA"/>
</dbReference>
<name>A0A6G1JPE8_9PLEO</name>
<proteinExistence type="predicted"/>
<dbReference type="Proteomes" id="UP000799291">
    <property type="component" value="Unassembled WGS sequence"/>
</dbReference>
<feature type="non-terminal residue" evidence="1">
    <location>
        <position position="1"/>
    </location>
</feature>
<sequence length="54" mass="5822">PRLSEGTYRVVDTNVGVTLSPPFLKLVPKLFVYILDLQPGLLNLAPTVASVLAD</sequence>